<sequence length="73" mass="8478">MHQKMISQVSSYDMALPRVSNRRKDIRESSSNQEIHIHILNDLLPIPAFLNTMVHDSPNFLNNTKGRFYIPQA</sequence>
<comment type="caution">
    <text evidence="1">The sequence shown here is derived from an EMBL/GenBank/DDBJ whole genome shotgun (WGS) entry which is preliminary data.</text>
</comment>
<accession>A0A8H7Z8G3</accession>
<dbReference type="Proteomes" id="UP000670092">
    <property type="component" value="Unassembled WGS sequence"/>
</dbReference>
<reference evidence="1 2" key="1">
    <citation type="submission" date="2021-01" db="EMBL/GenBank/DDBJ databases">
        <title>Chromosome-level genome assembly of a human fungal pathogen reveals clustering of transcriptionally co-regulated genes.</title>
        <authorList>
            <person name="Voorhies M."/>
            <person name="Cohen S."/>
            <person name="Shea T.P."/>
            <person name="Petrus S."/>
            <person name="Munoz J.F."/>
            <person name="Poplawski S."/>
            <person name="Goldman W.E."/>
            <person name="Michael T."/>
            <person name="Cuomo C.A."/>
            <person name="Sil A."/>
            <person name="Beyhan S."/>
        </authorList>
    </citation>
    <scope>NUCLEOTIDE SEQUENCE [LARGE SCALE GENOMIC DNA]</scope>
    <source>
        <strain evidence="1 2">G184AR</strain>
    </source>
</reference>
<name>A0A8H7Z8G3_AJECA</name>
<dbReference type="VEuPathDB" id="FungiDB:I7I52_01783"/>
<proteinExistence type="predicted"/>
<dbReference type="EMBL" id="JAEVHI010000001">
    <property type="protein sequence ID" value="KAG5303702.1"/>
    <property type="molecule type" value="Genomic_DNA"/>
</dbReference>
<evidence type="ECO:0000313" key="1">
    <source>
        <dbReference type="EMBL" id="KAG5303702.1"/>
    </source>
</evidence>
<evidence type="ECO:0000313" key="2">
    <source>
        <dbReference type="Proteomes" id="UP000670092"/>
    </source>
</evidence>
<protein>
    <submittedName>
        <fullName evidence="1">Uncharacterized protein</fullName>
    </submittedName>
</protein>
<dbReference type="AlphaFoldDB" id="A0A8H7Z8G3"/>
<organism evidence="1 2">
    <name type="scientific">Ajellomyces capsulatus</name>
    <name type="common">Darling's disease fungus</name>
    <name type="synonym">Histoplasma capsulatum</name>
    <dbReference type="NCBI Taxonomy" id="5037"/>
    <lineage>
        <taxon>Eukaryota</taxon>
        <taxon>Fungi</taxon>
        <taxon>Dikarya</taxon>
        <taxon>Ascomycota</taxon>
        <taxon>Pezizomycotina</taxon>
        <taxon>Eurotiomycetes</taxon>
        <taxon>Eurotiomycetidae</taxon>
        <taxon>Onygenales</taxon>
        <taxon>Ajellomycetaceae</taxon>
        <taxon>Histoplasma</taxon>
    </lineage>
</organism>
<gene>
    <name evidence="1" type="ORF">I7I52_01783</name>
</gene>